<feature type="domain" description="CBF1-interacting co-repressor CIR N-terminal" evidence="9">
    <location>
        <begin position="10"/>
        <end position="41"/>
    </location>
</feature>
<dbReference type="SMART" id="SM01083">
    <property type="entry name" value="Cir_N"/>
    <property type="match status" value="1"/>
</dbReference>
<keyword evidence="3" id="KW-0507">mRNA processing</keyword>
<dbReference type="EMBL" id="JAXIOK010000015">
    <property type="protein sequence ID" value="KAK4754655.1"/>
    <property type="molecule type" value="Genomic_DNA"/>
</dbReference>
<proteinExistence type="inferred from homology"/>
<accession>A0AAN7Q0P7</accession>
<sequence>MALKFLNKKGWHTGSLRNIENVWKLEQKHEAEELGKHIHEERERDNHLAKGKPRVRQLHHQRSLPSGSAVPGALFEDKPHSAK</sequence>
<dbReference type="GO" id="GO:0005684">
    <property type="term" value="C:U2-type spliceosomal complex"/>
    <property type="evidence" value="ECO:0007669"/>
    <property type="project" value="TreeGrafter"/>
</dbReference>
<evidence type="ECO:0000256" key="5">
    <source>
        <dbReference type="ARBA" id="ARBA00023054"/>
    </source>
</evidence>
<feature type="compositionally biased region" description="Basic residues" evidence="8">
    <location>
        <begin position="49"/>
        <end position="62"/>
    </location>
</feature>
<evidence type="ECO:0000259" key="9">
    <source>
        <dbReference type="SMART" id="SM01083"/>
    </source>
</evidence>
<evidence type="ECO:0000313" key="11">
    <source>
        <dbReference type="Proteomes" id="UP001345219"/>
    </source>
</evidence>
<keyword evidence="11" id="KW-1185">Reference proteome</keyword>
<dbReference type="Proteomes" id="UP001345219">
    <property type="component" value="Chromosome 2"/>
</dbReference>
<dbReference type="InterPro" id="IPR051376">
    <property type="entry name" value="CWC25_splicing_factor"/>
</dbReference>
<evidence type="ECO:0000313" key="10">
    <source>
        <dbReference type="EMBL" id="KAK4754655.1"/>
    </source>
</evidence>
<evidence type="ECO:0000256" key="7">
    <source>
        <dbReference type="ARBA" id="ARBA00023242"/>
    </source>
</evidence>
<gene>
    <name evidence="10" type="ORF">SAY87_002759</name>
</gene>
<reference evidence="10 11" key="1">
    <citation type="journal article" date="2023" name="Hortic Res">
        <title>Pangenome of water caltrop reveals structural variations and asymmetric subgenome divergence after allopolyploidization.</title>
        <authorList>
            <person name="Zhang X."/>
            <person name="Chen Y."/>
            <person name="Wang L."/>
            <person name="Yuan Y."/>
            <person name="Fang M."/>
            <person name="Shi L."/>
            <person name="Lu R."/>
            <person name="Comes H.P."/>
            <person name="Ma Y."/>
            <person name="Chen Y."/>
            <person name="Huang G."/>
            <person name="Zhou Y."/>
            <person name="Zheng Z."/>
            <person name="Qiu Y."/>
        </authorList>
    </citation>
    <scope>NUCLEOTIDE SEQUENCE [LARGE SCALE GENOMIC DNA]</scope>
    <source>
        <tissue evidence="10">Roots</tissue>
    </source>
</reference>
<dbReference type="InterPro" id="IPR019339">
    <property type="entry name" value="CIR_N_dom"/>
</dbReference>
<protein>
    <recommendedName>
        <fullName evidence="9">CBF1-interacting co-repressor CIR N-terminal domain-containing protein</fullName>
    </recommendedName>
</protein>
<organism evidence="10 11">
    <name type="scientific">Trapa incisa</name>
    <dbReference type="NCBI Taxonomy" id="236973"/>
    <lineage>
        <taxon>Eukaryota</taxon>
        <taxon>Viridiplantae</taxon>
        <taxon>Streptophyta</taxon>
        <taxon>Embryophyta</taxon>
        <taxon>Tracheophyta</taxon>
        <taxon>Spermatophyta</taxon>
        <taxon>Magnoliopsida</taxon>
        <taxon>eudicotyledons</taxon>
        <taxon>Gunneridae</taxon>
        <taxon>Pentapetalae</taxon>
        <taxon>rosids</taxon>
        <taxon>malvids</taxon>
        <taxon>Myrtales</taxon>
        <taxon>Lythraceae</taxon>
        <taxon>Trapa</taxon>
    </lineage>
</organism>
<dbReference type="GO" id="GO:0000398">
    <property type="term" value="P:mRNA splicing, via spliceosome"/>
    <property type="evidence" value="ECO:0007669"/>
    <property type="project" value="TreeGrafter"/>
</dbReference>
<dbReference type="PANTHER" id="PTHR16196:SF0">
    <property type="entry name" value="PRE-MRNA-SPLICING FACTOR CWC25 HOMOLOG"/>
    <property type="match status" value="1"/>
</dbReference>
<comment type="caution">
    <text evidence="10">The sequence shown here is derived from an EMBL/GenBank/DDBJ whole genome shotgun (WGS) entry which is preliminary data.</text>
</comment>
<keyword evidence="5" id="KW-0175">Coiled coil</keyword>
<comment type="subcellular location">
    <subcellularLocation>
        <location evidence="1">Nucleus</location>
    </subcellularLocation>
</comment>
<dbReference type="Pfam" id="PF10197">
    <property type="entry name" value="Cir_N"/>
    <property type="match status" value="1"/>
</dbReference>
<dbReference type="AlphaFoldDB" id="A0AAN7Q0P7"/>
<keyword evidence="6" id="KW-0508">mRNA splicing</keyword>
<feature type="region of interest" description="Disordered" evidence="8">
    <location>
        <begin position="37"/>
        <end position="83"/>
    </location>
</feature>
<evidence type="ECO:0000256" key="1">
    <source>
        <dbReference type="ARBA" id="ARBA00004123"/>
    </source>
</evidence>
<evidence type="ECO:0000256" key="2">
    <source>
        <dbReference type="ARBA" id="ARBA00006695"/>
    </source>
</evidence>
<name>A0AAN7Q0P7_9MYRT</name>
<evidence type="ECO:0000256" key="6">
    <source>
        <dbReference type="ARBA" id="ARBA00023187"/>
    </source>
</evidence>
<keyword evidence="7" id="KW-0539">Nucleus</keyword>
<feature type="compositionally biased region" description="Basic and acidic residues" evidence="8">
    <location>
        <begin position="37"/>
        <end position="48"/>
    </location>
</feature>
<dbReference type="PANTHER" id="PTHR16196">
    <property type="entry name" value="CELL CYCLE CONTROL PROTEIN CWF25"/>
    <property type="match status" value="1"/>
</dbReference>
<comment type="similarity">
    <text evidence="2">Belongs to the CWC25 family.</text>
</comment>
<evidence type="ECO:0000256" key="4">
    <source>
        <dbReference type="ARBA" id="ARBA00022728"/>
    </source>
</evidence>
<keyword evidence="4" id="KW-0747">Spliceosome</keyword>
<evidence type="ECO:0000256" key="3">
    <source>
        <dbReference type="ARBA" id="ARBA00022664"/>
    </source>
</evidence>
<evidence type="ECO:0000256" key="8">
    <source>
        <dbReference type="SAM" id="MobiDB-lite"/>
    </source>
</evidence>